<dbReference type="InterPro" id="IPR009057">
    <property type="entry name" value="Homeodomain-like_sf"/>
</dbReference>
<dbReference type="PANTHER" id="PTHR46796">
    <property type="entry name" value="HTH-TYPE TRANSCRIPTIONAL ACTIVATOR RHAS-RELATED"/>
    <property type="match status" value="1"/>
</dbReference>
<dbReference type="SUPFAM" id="SSF46689">
    <property type="entry name" value="Homeodomain-like"/>
    <property type="match status" value="1"/>
</dbReference>
<dbReference type="GO" id="GO:0043565">
    <property type="term" value="F:sequence-specific DNA binding"/>
    <property type="evidence" value="ECO:0007669"/>
    <property type="project" value="InterPro"/>
</dbReference>
<evidence type="ECO:0000313" key="6">
    <source>
        <dbReference type="Proteomes" id="UP000620559"/>
    </source>
</evidence>
<dbReference type="RefSeq" id="WP_193916558.1">
    <property type="nucleotide sequence ID" value="NZ_JADEWL010000004.1"/>
</dbReference>
<keyword evidence="1" id="KW-0805">Transcription regulation</keyword>
<dbReference type="PROSITE" id="PS01124">
    <property type="entry name" value="HTH_ARAC_FAMILY_2"/>
    <property type="match status" value="1"/>
</dbReference>
<evidence type="ECO:0000256" key="3">
    <source>
        <dbReference type="ARBA" id="ARBA00023163"/>
    </source>
</evidence>
<keyword evidence="3" id="KW-0804">Transcription</keyword>
<dbReference type="Pfam" id="PF20240">
    <property type="entry name" value="DUF6597"/>
    <property type="match status" value="1"/>
</dbReference>
<dbReference type="Gene3D" id="1.10.10.60">
    <property type="entry name" value="Homeodomain-like"/>
    <property type="match status" value="1"/>
</dbReference>
<reference evidence="5" key="1">
    <citation type="submission" date="2020-10" db="EMBL/GenBank/DDBJ databases">
        <authorList>
            <person name="Castelo-Branco R."/>
            <person name="Eusebio N."/>
            <person name="Adriana R."/>
            <person name="Vieira A."/>
            <person name="Brugerolle De Fraissinette N."/>
            <person name="Rezende De Castro R."/>
            <person name="Schneider M.P."/>
            <person name="Vasconcelos V."/>
            <person name="Leao P.N."/>
        </authorList>
    </citation>
    <scope>NUCLEOTIDE SEQUENCE</scope>
    <source>
        <strain evidence="5">LEGE 06105</strain>
    </source>
</reference>
<organism evidence="5 6">
    <name type="scientific">Plectonema cf. radiosum LEGE 06105</name>
    <dbReference type="NCBI Taxonomy" id="945769"/>
    <lineage>
        <taxon>Bacteria</taxon>
        <taxon>Bacillati</taxon>
        <taxon>Cyanobacteriota</taxon>
        <taxon>Cyanophyceae</taxon>
        <taxon>Oscillatoriophycideae</taxon>
        <taxon>Oscillatoriales</taxon>
        <taxon>Microcoleaceae</taxon>
        <taxon>Plectonema</taxon>
    </lineage>
</organism>
<comment type="caution">
    <text evidence="5">The sequence shown here is derived from an EMBL/GenBank/DDBJ whole genome shotgun (WGS) entry which is preliminary data.</text>
</comment>
<dbReference type="GO" id="GO:0003700">
    <property type="term" value="F:DNA-binding transcription factor activity"/>
    <property type="evidence" value="ECO:0007669"/>
    <property type="project" value="InterPro"/>
</dbReference>
<proteinExistence type="predicted"/>
<accession>A0A8J7JYD4</accession>
<sequence length="277" mass="31696">MVKTTIYHTYIPQSPLSQFVKFFWSSEGDSLASSQVKLLPIGSIELVINLDYDTIPLFDPSSREQCGSTSSIRLCGIQSQSFIIDNHSQISVMGVRFQPGGSVPFFQIPAKELYNQIISLEELWNFHAEQLRENLLKVPRIKARFLVLERFLFRMMQSQKSHPIIDFALCEFQKSPIPTVNEVTNKIGISNRYFGQLFSDVVGLTPKLFCRIQRLRRLLILLAEKTTVDWSEIALNCGYFDQAHFIHDFRSFAGCCPTTYLKQRGLHPCHILLPNSG</sequence>
<name>A0A8J7JYD4_9CYAN</name>
<gene>
    <name evidence="5" type="ORF">IQ247_02110</name>
</gene>
<dbReference type="EMBL" id="JADEWL010000004">
    <property type="protein sequence ID" value="MBE9211522.1"/>
    <property type="molecule type" value="Genomic_DNA"/>
</dbReference>
<evidence type="ECO:0000259" key="4">
    <source>
        <dbReference type="PROSITE" id="PS01124"/>
    </source>
</evidence>
<evidence type="ECO:0000256" key="1">
    <source>
        <dbReference type="ARBA" id="ARBA00023015"/>
    </source>
</evidence>
<feature type="domain" description="HTH araC/xylS-type" evidence="4">
    <location>
        <begin position="162"/>
        <end position="263"/>
    </location>
</feature>
<evidence type="ECO:0000313" key="5">
    <source>
        <dbReference type="EMBL" id="MBE9211522.1"/>
    </source>
</evidence>
<evidence type="ECO:0000256" key="2">
    <source>
        <dbReference type="ARBA" id="ARBA00023125"/>
    </source>
</evidence>
<dbReference type="InterPro" id="IPR046532">
    <property type="entry name" value="DUF6597"/>
</dbReference>
<dbReference type="PANTHER" id="PTHR46796:SF13">
    <property type="entry name" value="HTH-TYPE TRANSCRIPTIONAL ACTIVATOR RHAS"/>
    <property type="match status" value="1"/>
</dbReference>
<dbReference type="Proteomes" id="UP000620559">
    <property type="component" value="Unassembled WGS sequence"/>
</dbReference>
<dbReference type="Pfam" id="PF12833">
    <property type="entry name" value="HTH_18"/>
    <property type="match status" value="1"/>
</dbReference>
<dbReference type="AlphaFoldDB" id="A0A8J7JYD4"/>
<keyword evidence="6" id="KW-1185">Reference proteome</keyword>
<keyword evidence="2" id="KW-0238">DNA-binding</keyword>
<dbReference type="SMART" id="SM00342">
    <property type="entry name" value="HTH_ARAC"/>
    <property type="match status" value="1"/>
</dbReference>
<dbReference type="InterPro" id="IPR018060">
    <property type="entry name" value="HTH_AraC"/>
</dbReference>
<dbReference type="InterPro" id="IPR050204">
    <property type="entry name" value="AraC_XylS_family_regulators"/>
</dbReference>
<protein>
    <submittedName>
        <fullName evidence="5">AraC family transcriptional regulator</fullName>
    </submittedName>
</protein>